<evidence type="ECO:0000259" key="1">
    <source>
        <dbReference type="Pfam" id="PF00534"/>
    </source>
</evidence>
<keyword evidence="3" id="KW-1185">Reference proteome</keyword>
<dbReference type="SUPFAM" id="SSF53756">
    <property type="entry name" value="UDP-Glycosyltransferase/glycogen phosphorylase"/>
    <property type="match status" value="1"/>
</dbReference>
<proteinExistence type="predicted"/>
<feature type="domain" description="Glycosyl transferase family 1" evidence="1">
    <location>
        <begin position="206"/>
        <end position="273"/>
    </location>
</feature>
<name>A0ABP8HD29_9BURK</name>
<accession>A0ABP8HD29</accession>
<dbReference type="EMBL" id="BAABGJ010000012">
    <property type="protein sequence ID" value="GAA4337695.1"/>
    <property type="molecule type" value="Genomic_DNA"/>
</dbReference>
<dbReference type="Pfam" id="PF00534">
    <property type="entry name" value="Glycos_transf_1"/>
    <property type="match status" value="1"/>
</dbReference>
<gene>
    <name evidence="2" type="ORF">GCM10023165_15870</name>
</gene>
<reference evidence="3" key="1">
    <citation type="journal article" date="2019" name="Int. J. Syst. Evol. Microbiol.">
        <title>The Global Catalogue of Microorganisms (GCM) 10K type strain sequencing project: providing services to taxonomists for standard genome sequencing and annotation.</title>
        <authorList>
            <consortium name="The Broad Institute Genomics Platform"/>
            <consortium name="The Broad Institute Genome Sequencing Center for Infectious Disease"/>
            <person name="Wu L."/>
            <person name="Ma J."/>
        </authorList>
    </citation>
    <scope>NUCLEOTIDE SEQUENCE [LARGE SCALE GENOMIC DNA]</scope>
    <source>
        <strain evidence="3">JCM 17804</strain>
    </source>
</reference>
<dbReference type="InterPro" id="IPR001296">
    <property type="entry name" value="Glyco_trans_1"/>
</dbReference>
<evidence type="ECO:0000313" key="2">
    <source>
        <dbReference type="EMBL" id="GAA4337695.1"/>
    </source>
</evidence>
<organism evidence="2 3">
    <name type="scientific">Variovorax defluvii</name>
    <dbReference type="NCBI Taxonomy" id="913761"/>
    <lineage>
        <taxon>Bacteria</taxon>
        <taxon>Pseudomonadati</taxon>
        <taxon>Pseudomonadota</taxon>
        <taxon>Betaproteobacteria</taxon>
        <taxon>Burkholderiales</taxon>
        <taxon>Comamonadaceae</taxon>
        <taxon>Variovorax</taxon>
    </lineage>
</organism>
<dbReference type="Proteomes" id="UP001500975">
    <property type="component" value="Unassembled WGS sequence"/>
</dbReference>
<dbReference type="RefSeq" id="WP_345537053.1">
    <property type="nucleotide sequence ID" value="NZ_BAABGJ010000012.1"/>
</dbReference>
<evidence type="ECO:0000313" key="3">
    <source>
        <dbReference type="Proteomes" id="UP001500975"/>
    </source>
</evidence>
<sequence length="377" mass="43281">MARIAYVDHSFHQTTRSTDFLPDLLTRHGHVVERFWDEAWRGGAPIEFERVASHEVVLMFQSYCPPRGRYFRHLHPNVIYVPMLDQFGLWRGPHQNLSAFWEPFQGSKVLNFSSAAHCMTGGFGIVSHVVRYYRPVSPAPLPWREGLHGFFWVRRELELPWRTIRRLIENTRFDSFHVHMATDPGTPEAEQPSSEEMARYNITLSTWFESKAELDACLDRANIYFAPRPEEGIGQSFLEAMARGQCVVAPDQGTMNEYIVAGDNGLLYDVHDPRPLDLSQAARLGANARESARAGRERWEQAESALVRYVLTPSEALYEGRYRHPLPERIPVALGGPAPPPSGLRRLVREHAIFRSTRFMWHPMVQAARQWLGRSHG</sequence>
<dbReference type="Gene3D" id="3.40.50.2000">
    <property type="entry name" value="Glycogen Phosphorylase B"/>
    <property type="match status" value="1"/>
</dbReference>
<comment type="caution">
    <text evidence="2">The sequence shown here is derived from an EMBL/GenBank/DDBJ whole genome shotgun (WGS) entry which is preliminary data.</text>
</comment>
<protein>
    <recommendedName>
        <fullName evidence="1">Glycosyl transferase family 1 domain-containing protein</fullName>
    </recommendedName>
</protein>